<dbReference type="RefSeq" id="WP_156683377.1">
    <property type="nucleotide sequence ID" value="NZ_CABWIB010000001.1"/>
</dbReference>
<accession>A0A6I8M606</accession>
<dbReference type="Pfam" id="PF03797">
    <property type="entry name" value="Autotransporter"/>
    <property type="match status" value="1"/>
</dbReference>
<protein>
    <submittedName>
        <fullName evidence="3">Outer membrane autotransporter barrel domain-containing protein</fullName>
    </submittedName>
</protein>
<dbReference type="SUPFAM" id="SSF52743">
    <property type="entry name" value="Subtilisin-like"/>
    <property type="match status" value="1"/>
</dbReference>
<dbReference type="Gene3D" id="2.40.128.130">
    <property type="entry name" value="Autotransporter beta-domain"/>
    <property type="match status" value="1"/>
</dbReference>
<dbReference type="EMBL" id="CABWIB010000001">
    <property type="protein sequence ID" value="VWL85379.1"/>
    <property type="molecule type" value="Genomic_DNA"/>
</dbReference>
<dbReference type="PROSITE" id="PS51257">
    <property type="entry name" value="PROKAR_LIPOPROTEIN"/>
    <property type="match status" value="1"/>
</dbReference>
<evidence type="ECO:0000313" key="3">
    <source>
        <dbReference type="EMBL" id="VWL85379.1"/>
    </source>
</evidence>
<dbReference type="InterPro" id="IPR000209">
    <property type="entry name" value="Peptidase_S8/S53_dom"/>
</dbReference>
<dbReference type="InterPro" id="IPR036852">
    <property type="entry name" value="Peptidase_S8/S53_dom_sf"/>
</dbReference>
<dbReference type="InterPro" id="IPR005546">
    <property type="entry name" value="Autotransporte_beta"/>
</dbReference>
<dbReference type="GO" id="GO:0004252">
    <property type="term" value="F:serine-type endopeptidase activity"/>
    <property type="evidence" value="ECO:0007669"/>
    <property type="project" value="InterPro"/>
</dbReference>
<evidence type="ECO:0000259" key="1">
    <source>
        <dbReference type="Pfam" id="PF00082"/>
    </source>
</evidence>
<dbReference type="Proteomes" id="UP000419017">
    <property type="component" value="Unassembled WGS sequence"/>
</dbReference>
<dbReference type="AlphaFoldDB" id="A0A6I8M606"/>
<feature type="domain" description="Autotransporter" evidence="2">
    <location>
        <begin position="800"/>
        <end position="1026"/>
    </location>
</feature>
<dbReference type="GO" id="GO:0006508">
    <property type="term" value="P:proteolysis"/>
    <property type="evidence" value="ECO:0007669"/>
    <property type="project" value="InterPro"/>
</dbReference>
<organism evidence="3 4">
    <name type="scientific">Oceanivirga miroungae</name>
    <dbReference type="NCBI Taxonomy" id="1130046"/>
    <lineage>
        <taxon>Bacteria</taxon>
        <taxon>Fusobacteriati</taxon>
        <taxon>Fusobacteriota</taxon>
        <taxon>Fusobacteriia</taxon>
        <taxon>Fusobacteriales</taxon>
        <taxon>Leptotrichiaceae</taxon>
        <taxon>Oceanivirga</taxon>
    </lineage>
</organism>
<keyword evidence="4" id="KW-1185">Reference proteome</keyword>
<sequence length="1045" mass="119221">MKNIVFFLITILLISCESAQKDASSSNSNIQTENRINELEINNKEYKPEGLEELEKEVKLEKNEAVVINREKINTLKLDENVNEYNYQDKTREVDDNIASSYDINNTDTKLVELNLSENKYKDSEIPEVTIVEASLTNMDKIFIKEYNNVMVITNNNGLSNKHPELVLRSFLDTSGTGVLKSKSNDIKIKMISYQNYSTYDLVKKGISIHSYGSDNLTDVVENHFGTTRKYFDSFDKKTRMDIINKDISGTTVYYSDTIRHENKYNTALKVSSIGNESDSGFKTKNFTKSFHAVYGALSPEVQSILRSEMILARIGNTTSRFYQKEQLEELVKLEKEEGKINSVFQLKYNFSDALGLRALTVSAPNFISGSDGQIDYGSSFSAPRVARLAYDLKVKFPFLSYHQIKQIILTTARKSDNGGYLDDKIGWGQIDRDKALNGPSDFNAGLIDEQKWFIGEYDKIFDKKGNRYFYVNIKKDESATFSNDITSGLKGDGTTKKSRIYYAIAKSGNNNKAIRFRLPKVLDSERLYYRNIATAGLRKDGLGTLILTGKQLYDTNTEILDGKLILKNDSNSNYLVFKKGIFEVENKEKKLKLNSITNDGIVNINSDIQLEKYAQSKDSTINFSGGSISGAKLKILGKINVENNKNVLKNTEEFKEIFKNSIVEEININTDNPYLEYVEIKENKLVKIIPKVKLRSIKELSEKELRNIQAYDINSSAFFEEYLSSEDKNLENVLPLITVKAKSSGHANSKIFTNSYTDVIASIFENNYEIENIKLDNILEDISKNNNIRFDGYISTNIVGGSNYSRFKKIDNSYILSYNKKLNEFNKLGIYGLYSKTKYDFDKQDSVFRNNKFELGFIDVNKINSFKVSNDTNLSMNLIDVKRNILKDNVSSKLNAVVMQNNTVLSYNFNINKLKLRPFISNTIQTIIVLENKKENSNLGLKIKKNILFNDKISLGLQLENNLSSKLEIINRVKLDFNLVKRHYLLASLLDKNLKLYGSELNTFLLDYKLGVRYNLVSDLKVGIDANINTNKKFGIKLLLVYTF</sequence>
<gene>
    <name evidence="3" type="ORF">OMES3154_00664</name>
</gene>
<feature type="domain" description="Peptidase S8/S53" evidence="1">
    <location>
        <begin position="377"/>
        <end position="429"/>
    </location>
</feature>
<reference evidence="3 4" key="1">
    <citation type="submission" date="2019-10" db="EMBL/GenBank/DDBJ databases">
        <authorList>
            <person name="Blom J."/>
        </authorList>
    </citation>
    <scope>NUCLEOTIDE SEQUENCE [LARGE SCALE GENOMIC DNA]</scope>
    <source>
        <strain evidence="3 4">ES3154-GLU</strain>
    </source>
</reference>
<proteinExistence type="predicted"/>
<dbReference type="Gene3D" id="3.40.50.200">
    <property type="entry name" value="Peptidase S8/S53 domain"/>
    <property type="match status" value="1"/>
</dbReference>
<evidence type="ECO:0000259" key="2">
    <source>
        <dbReference type="Pfam" id="PF03797"/>
    </source>
</evidence>
<evidence type="ECO:0000313" key="4">
    <source>
        <dbReference type="Proteomes" id="UP000419017"/>
    </source>
</evidence>
<dbReference type="Pfam" id="PF00082">
    <property type="entry name" value="Peptidase_S8"/>
    <property type="match status" value="1"/>
</dbReference>
<dbReference type="InterPro" id="IPR036709">
    <property type="entry name" value="Autotransporte_beta_dom_sf"/>
</dbReference>
<name>A0A6I8M606_9FUSO</name>